<dbReference type="AlphaFoldDB" id="A0A9D6V732"/>
<sequence length="83" mass="9194">MKLTSVIIAVSLLVMPLLTSCSSLRLGSPVKAGFEADEEGWASRNIPGVKKLSDLIPPPNEARQKWDDQRKQRYDLWGKEGGL</sequence>
<evidence type="ECO:0000313" key="1">
    <source>
        <dbReference type="EMBL" id="MBI5252114.1"/>
    </source>
</evidence>
<comment type="caution">
    <text evidence="1">The sequence shown here is derived from an EMBL/GenBank/DDBJ whole genome shotgun (WGS) entry which is preliminary data.</text>
</comment>
<evidence type="ECO:0008006" key="3">
    <source>
        <dbReference type="Google" id="ProtNLM"/>
    </source>
</evidence>
<dbReference type="Proteomes" id="UP000807825">
    <property type="component" value="Unassembled WGS sequence"/>
</dbReference>
<dbReference type="EMBL" id="JACRDE010000567">
    <property type="protein sequence ID" value="MBI5252114.1"/>
    <property type="molecule type" value="Genomic_DNA"/>
</dbReference>
<gene>
    <name evidence="1" type="ORF">HY912_21680</name>
</gene>
<name>A0A9D6V732_9BACT</name>
<organism evidence="1 2">
    <name type="scientific">Desulfomonile tiedjei</name>
    <dbReference type="NCBI Taxonomy" id="2358"/>
    <lineage>
        <taxon>Bacteria</taxon>
        <taxon>Pseudomonadati</taxon>
        <taxon>Thermodesulfobacteriota</taxon>
        <taxon>Desulfomonilia</taxon>
        <taxon>Desulfomonilales</taxon>
        <taxon>Desulfomonilaceae</taxon>
        <taxon>Desulfomonile</taxon>
    </lineage>
</organism>
<accession>A0A9D6V732</accession>
<dbReference type="PROSITE" id="PS51257">
    <property type="entry name" value="PROKAR_LIPOPROTEIN"/>
    <property type="match status" value="1"/>
</dbReference>
<reference evidence="1" key="1">
    <citation type="submission" date="2020-07" db="EMBL/GenBank/DDBJ databases">
        <title>Huge and variable diversity of episymbiotic CPR bacteria and DPANN archaea in groundwater ecosystems.</title>
        <authorList>
            <person name="He C.Y."/>
            <person name="Keren R."/>
            <person name="Whittaker M."/>
            <person name="Farag I.F."/>
            <person name="Doudna J."/>
            <person name="Cate J.H.D."/>
            <person name="Banfield J.F."/>
        </authorList>
    </citation>
    <scope>NUCLEOTIDE SEQUENCE</scope>
    <source>
        <strain evidence="1">NC_groundwater_1664_Pr3_B-0.1um_52_9</strain>
    </source>
</reference>
<protein>
    <recommendedName>
        <fullName evidence="3">Lipoprotein</fullName>
    </recommendedName>
</protein>
<evidence type="ECO:0000313" key="2">
    <source>
        <dbReference type="Proteomes" id="UP000807825"/>
    </source>
</evidence>
<proteinExistence type="predicted"/>